<feature type="domain" description="Trimeric autotransporter adhesin YadA-like stalk" evidence="14">
    <location>
        <begin position="1740"/>
        <end position="1780"/>
    </location>
</feature>
<feature type="domain" description="Trimeric autotransporter adhesin YadA-like stalk" evidence="14">
    <location>
        <begin position="1347"/>
        <end position="1387"/>
    </location>
</feature>
<feature type="domain" description="Trimeric autotransporter adhesin YadA-like head" evidence="13">
    <location>
        <begin position="2503"/>
        <end position="2528"/>
    </location>
</feature>
<evidence type="ECO:0000256" key="6">
    <source>
        <dbReference type="ARBA" id="ARBA00022692"/>
    </source>
</evidence>
<sequence>MNKIFKVIWNHSAQCWVAVSELSKTRGKCSSSTDKRKASAVLAVGAGALISGSAFAAVVTTGTVAIDVAGGTPDGLSVGGLNGGMLIHSNASANNINSSVYFGSELDGIAFANATTFGSNISFNSTITDGNKVNPTLIGSNIVVNGFANTGKTGSPLDASNNTALGSNITVNAWNSTVVGAHASANVRDGTVVGMSAKSMEMSTAIGFGSQALGSESVTIGWNALGTSGSSHVVAIGRMAESLAGSATVLGSTARSANNVTVVVGANTRAMGYGDVAIGHRAVGAGGNATAVGRLAYAAGKQNIALGYQALAGIDNFANGANTTFSARATALLNAKKALALDPTNTTLQTAYDTALANYNNFTLYENATSIGFGAIAAKNNTIAFGTSAVATRENATAFGSLANASSVNATAFGTLAAASRENSIAMGTSANASNINATAIGTLANASTINSIAMGNNATVKGRAGGSIAIGANAIVNDTTNGIAIGNGAQLIRTEGDTSRMSIVIGGDAIIRNTDTSQGRSATVIGGNALAGFLTPSGGSGTTTDDADYATATGLLDSGRLMYRAGITNHQGNVDNGATTITNFLRSNEATAIGADARAIGDQSIAIGAQAVSGHASVAIGGNDFDAIAGYGSTYKDIVGAAMPVSRVPDPVYKKADGSTPDNFYETTYAKSGSVAIGLKTFSNEVMGTALGLAAQVQEGAELGTAIGAGARVGNQTSAAGANMTSTSQKSTKGGVAIAAGSVAEGDYTTAIGTSAKALENNSTAISYKALANNTNATAIGALSQATGVDALAIGSGAIASGKESISIGKGNNVSGSHSGAIGDPSYITGSGSYSFGNNNTITTDNTFVFGSGINRNTDLTTNGTLGTVANSVYLGNESEVTGGASSVSGGVGTLKTLDSNQLNTTGTATTAGAIGSVENATVGNVTYGNFQGAKAIGAVSVGASGMERRIQNVAAGEISSTSTDAINGSQLYYVAEQAAKPLTFEANTNAAGATNDAGLTRKLGETLSIIGAATKVDGIVRDTVAPVTGAYSAKNIQTIVTNDGVQIQMAENPEFASVTAKDANGNVTKLAPTGLTTTDGTNTTTVGPNSITVGDTTAADDKPVVITSGPNGGTISNLTTTIAAPATEVAAADKPTANLTNAATLGDVLNAGWNLKENGTAKDVVTPYDTVNFVNGTGTTVSIATNNNVSEVKVNINTTSVNTTPTDTADASNVTIATNGTVVAPTTEAAKNSFLTAGDVANVINNSGFTVKTDKVGTGESTTEDPLKTAGELINPGDTVTFVAGDNLEVKQEAGKITYKTKENVTFANANVTGNLTVGTGDTATTITSGTDGLKVAKPDGSATKITNVAVGSADTDAVNVSQLKEVQAAAALPLTFEANTNAAGDAGNVGLTRKLGQTLSIIGATTKVDGIARDTVAPVAGTYSAKNIQTIVTNDGVQIQMAENPEFASVTAKDANGNVTKLAPTGLTTTDGTNTTTVGPNSITVGDTTAADDKPVVITSGPNGGTISNLTTTIAAPATEVAAADKPTANLTNAATLGDVLNAGWNLKENGTAKDVVTPYDTVNFVNGTGTTVSIATNNNVSEVKVNINTTSVNTTPTDTADASNVTIATNGTVVAPTTEAAKNSFLTAGDVANVINNSGFTVKTDKVGTGESTTEDPLKTAGELINPGDTVTFVAGDNLEVKQEAGKITYKTKENVTFANANVTGNLTVGTGDTATTITSGTDGLKVAKPDGSATKITNVEAGSADTDAVNVSQLKEVQAAAALPLTFEANTNAAGDAGNVGLTRQLGQTLSIIGATTKVDGIVRDTVAPVTGTYSAKNIQTIVTNDGVQIQMAENPEFASVTAKDGDNVTKLAPTGLTTTDGTNTTTVGPNSITVGDTTAADDKPVVITSGPNGGTISNLTTTIAAPATEVAAADKPTANLTNAATLGDVLNAGWNLQENGTAKDVVTAYDTVNFVNGTGTVVNIITTDNNVSKVQIDVNTSALTQNITTTDGKAGLPTTGTPDGNKLATASDVINAINNSGWNTNSTTATGTATNTLVKPGAAVNFEAGTNMEVVQKVENGNVSYTYQTKENVTFANANVTGNLTVGTGDTATTITSGADGLKVAKPDGSATKITNVANGTVSADSKDAVNGSQLYAAGNATANVLGGTTTVNSTTGAPEGFTFNVTDAAGNTPANLQATNVTGALSNLNTYINQGWIVGNNAGTEVARIAPNEQVNFVDSDTISATVQANDKGGANISFSVKSGSVSGGGNGSTTGSGGFVTGSQVAEAINQSGWSLAADGTAGSELINPSETVTFKAGNNMEVVRDGANITYKTKENVTFTNVNATNVAADTVTVGPVTISKTDGINAGDKKVTGVAAGDISPTSTDAVNGAQIFALTGGQTTNVTNITVKNPDGTETTYNNVVVDENGNPALITYNVDGRGEYITNSVITAVNNMNQQGIKFFHTNNSTNRVTSMDQRTNGEDSQAGGAYATAIGYKAIAQGDSALAMGNSATATGENAIAIGINAQATAKNSISVGNGNIVEGKSSGAFGDPNYVMGTDVNNVAVEGSYAIGNDNVINSSNTFVLGNNVNNSGTVGANGKPVAQGNTVQNSVYLGNNTTATAGNGSQTGSLSNLKTDGTAGSTTTAGSTGTVSSATVNGITYGGFAGATANGVVSVGAAGDERRIQNVAAGEISATSTDAINGSQLYAVASRINNGVDQKLGDIYNKMNANDKDLRAGVAGSNAAASLPQVTLPGKSMVAAAAGTYRGQQALAVGYSRLSDNGKIIIKGQANTNTRGQYGAGVGIGYQW</sequence>
<dbReference type="Pfam" id="PF05658">
    <property type="entry name" value="YadA_head"/>
    <property type="match status" value="9"/>
</dbReference>
<feature type="domain" description="Trimeric autotransporter adhesin YadA-like stalk" evidence="14">
    <location>
        <begin position="2119"/>
        <end position="2162"/>
    </location>
</feature>
<evidence type="ECO:0000256" key="8">
    <source>
        <dbReference type="ARBA" id="ARBA00022927"/>
    </source>
</evidence>
<feature type="domain" description="Trimeric autotransporter adhesin YadA-like head" evidence="13">
    <location>
        <begin position="2475"/>
        <end position="2501"/>
    </location>
</feature>
<keyword evidence="7" id="KW-0732">Signal</keyword>
<feature type="domain" description="Trimeric autotransporter adhesin YadA-like head" evidence="13">
    <location>
        <begin position="745"/>
        <end position="767"/>
    </location>
</feature>
<dbReference type="InterPro" id="IPR045584">
    <property type="entry name" value="Pilin-like"/>
</dbReference>
<evidence type="ECO:0000313" key="16">
    <source>
        <dbReference type="EMBL" id="NOL51165.1"/>
    </source>
</evidence>
<feature type="region of interest" description="Disordered" evidence="11">
    <location>
        <begin position="1858"/>
        <end position="1877"/>
    </location>
</feature>
<feature type="domain" description="Trimeric autotransporter adhesin YadA-like head" evidence="13">
    <location>
        <begin position="379"/>
        <end position="402"/>
    </location>
</feature>
<evidence type="ECO:0000259" key="14">
    <source>
        <dbReference type="Pfam" id="PF05662"/>
    </source>
</evidence>
<organism evidence="16 17">
    <name type="scientific">Pelistega suis</name>
    <dbReference type="NCBI Taxonomy" id="1631957"/>
    <lineage>
        <taxon>Bacteria</taxon>
        <taxon>Pseudomonadati</taxon>
        <taxon>Pseudomonadota</taxon>
        <taxon>Betaproteobacteria</taxon>
        <taxon>Burkholderiales</taxon>
        <taxon>Alcaligenaceae</taxon>
        <taxon>Pelistega</taxon>
    </lineage>
</organism>
<dbReference type="Pfam" id="PF03895">
    <property type="entry name" value="YadA_anchor"/>
    <property type="match status" value="1"/>
</dbReference>
<comment type="subcellular location">
    <subcellularLocation>
        <location evidence="2">Cell outer membrane</location>
    </subcellularLocation>
    <subcellularLocation>
        <location evidence="1">Cell surface</location>
    </subcellularLocation>
</comment>
<dbReference type="SUPFAM" id="SSF54523">
    <property type="entry name" value="Pili subunits"/>
    <property type="match status" value="1"/>
</dbReference>
<dbReference type="SUPFAM" id="SSF101999">
    <property type="entry name" value="Trimeric adhesin"/>
    <property type="match status" value="3"/>
</dbReference>
<dbReference type="Gene3D" id="6.10.250.2120">
    <property type="match status" value="1"/>
</dbReference>
<keyword evidence="17" id="KW-1185">Reference proteome</keyword>
<dbReference type="Proteomes" id="UP000537862">
    <property type="component" value="Unassembled WGS sequence"/>
</dbReference>
<dbReference type="Gene3D" id="6.10.250.2040">
    <property type="match status" value="2"/>
</dbReference>
<evidence type="ECO:0000256" key="11">
    <source>
        <dbReference type="SAM" id="MobiDB-lite"/>
    </source>
</evidence>
<proteinExistence type="inferred from homology"/>
<dbReference type="CDD" id="cd12820">
    <property type="entry name" value="LbR_YadA-like"/>
    <property type="match status" value="3"/>
</dbReference>
<dbReference type="GO" id="GO:0015031">
    <property type="term" value="P:protein transport"/>
    <property type="evidence" value="ECO:0007669"/>
    <property type="project" value="UniProtKB-KW"/>
</dbReference>
<keyword evidence="6" id="KW-0812">Transmembrane</keyword>
<dbReference type="Gene3D" id="1.20.5.170">
    <property type="match status" value="3"/>
</dbReference>
<evidence type="ECO:0000256" key="7">
    <source>
        <dbReference type="ARBA" id="ARBA00022729"/>
    </source>
</evidence>
<feature type="domain" description="Trimeric autotransporter adhesin YadA-like head" evidence="13">
    <location>
        <begin position="202"/>
        <end position="224"/>
    </location>
</feature>
<keyword evidence="10" id="KW-0998">Cell outer membrane</keyword>
<feature type="domain" description="Trimeric autotransporter adhesin YadA-like stalk" evidence="14">
    <location>
        <begin position="2360"/>
        <end position="2401"/>
    </location>
</feature>
<feature type="compositionally biased region" description="Polar residues" evidence="11">
    <location>
        <begin position="2609"/>
        <end position="2626"/>
    </location>
</feature>
<accession>A0A849P5Z8</accession>
<gene>
    <name evidence="16" type="ORF">HKX39_03120</name>
</gene>
<dbReference type="Gene3D" id="3.30.1300.30">
    <property type="entry name" value="GSPII I/J protein-like"/>
    <property type="match status" value="1"/>
</dbReference>
<keyword evidence="8" id="KW-0653">Protein transport</keyword>
<evidence type="ECO:0000259" key="13">
    <source>
        <dbReference type="Pfam" id="PF05658"/>
    </source>
</evidence>
<dbReference type="Pfam" id="PF13018">
    <property type="entry name" value="ESPR"/>
    <property type="match status" value="1"/>
</dbReference>
<dbReference type="InterPro" id="IPR037174">
    <property type="entry name" value="Trimeric_adhesin"/>
</dbReference>
<evidence type="ECO:0000256" key="9">
    <source>
        <dbReference type="ARBA" id="ARBA00023136"/>
    </source>
</evidence>
<feature type="domain" description="Trimeric autotransporter adhesin YadA-like head" evidence="13">
    <location>
        <begin position="590"/>
        <end position="612"/>
    </location>
</feature>
<keyword evidence="4" id="KW-0813">Transport</keyword>
<dbReference type="InterPro" id="IPR024973">
    <property type="entry name" value="ESPR"/>
</dbReference>
<feature type="compositionally biased region" description="Low complexity" evidence="11">
    <location>
        <begin position="2628"/>
        <end position="2639"/>
    </location>
</feature>
<feature type="domain" description="Trimeric autotransporter adhesin YadA-like stalk" evidence="14">
    <location>
        <begin position="951"/>
        <end position="994"/>
    </location>
</feature>
<evidence type="ECO:0000259" key="15">
    <source>
        <dbReference type="Pfam" id="PF13018"/>
    </source>
</evidence>
<evidence type="ECO:0000256" key="10">
    <source>
        <dbReference type="ARBA" id="ARBA00023237"/>
    </source>
</evidence>
<dbReference type="InterPro" id="IPR005594">
    <property type="entry name" value="YadA_C"/>
</dbReference>
<name>A0A849P5Z8_9BURK</name>
<feature type="domain" description="Trimeric autotransporter adhesin YadA-like head" evidence="13">
    <location>
        <begin position="773"/>
        <end position="799"/>
    </location>
</feature>
<feature type="domain" description="Trimeric autotransporter adhesin YadA-like head" evidence="13">
    <location>
        <begin position="433"/>
        <end position="459"/>
    </location>
</feature>
<feature type="compositionally biased region" description="Low complexity" evidence="11">
    <location>
        <begin position="1468"/>
        <end position="1482"/>
    </location>
</feature>
<feature type="compositionally biased region" description="Low complexity" evidence="11">
    <location>
        <begin position="1860"/>
        <end position="1874"/>
    </location>
</feature>
<dbReference type="RefSeq" id="WP_171679835.1">
    <property type="nucleotide sequence ID" value="NZ_JABGBN010000001.1"/>
</dbReference>
<feature type="compositionally biased region" description="Low complexity" evidence="11">
    <location>
        <begin position="1075"/>
        <end position="1089"/>
    </location>
</feature>
<feature type="domain" description="ESPR" evidence="15">
    <location>
        <begin position="1"/>
        <end position="48"/>
    </location>
</feature>
<protein>
    <submittedName>
        <fullName evidence="16">Uncharacterized protein</fullName>
    </submittedName>
</protein>
<evidence type="ECO:0000313" key="17">
    <source>
        <dbReference type="Proteomes" id="UP000537862"/>
    </source>
</evidence>
<feature type="region of interest" description="Disordered" evidence="11">
    <location>
        <begin position="1073"/>
        <end position="1093"/>
    </location>
</feature>
<dbReference type="EMBL" id="JABGBN010000001">
    <property type="protein sequence ID" value="NOL51165.1"/>
    <property type="molecule type" value="Genomic_DNA"/>
</dbReference>
<evidence type="ECO:0000259" key="12">
    <source>
        <dbReference type="Pfam" id="PF03895"/>
    </source>
</evidence>
<dbReference type="Gene3D" id="3.90.1780.10">
    <property type="entry name" value="Trimeric adhesin"/>
    <property type="match status" value="7"/>
</dbReference>
<feature type="domain" description="Trimeric autotransporter adhesin YadA-like stalk" evidence="14">
    <location>
        <begin position="2674"/>
        <end position="2714"/>
    </location>
</feature>
<dbReference type="Pfam" id="PF05662">
    <property type="entry name" value="YadA_stalk"/>
    <property type="match status" value="6"/>
</dbReference>
<evidence type="ECO:0000256" key="5">
    <source>
        <dbReference type="ARBA" id="ARBA00022452"/>
    </source>
</evidence>
<dbReference type="InterPro" id="IPR011049">
    <property type="entry name" value="Serralysin-like_metalloprot_C"/>
</dbReference>
<reference evidence="16 17" key="1">
    <citation type="submission" date="2020-05" db="EMBL/GenBank/DDBJ databases">
        <authorList>
            <person name="Niu N."/>
        </authorList>
    </citation>
    <scope>NUCLEOTIDE SEQUENCE [LARGE SCALE GENOMIC DNA]</scope>
    <source>
        <strain evidence="16 17">3340-03</strain>
    </source>
</reference>
<keyword evidence="9" id="KW-0472">Membrane</keyword>
<feature type="region of interest" description="Disordered" evidence="11">
    <location>
        <begin position="1466"/>
        <end position="1486"/>
    </location>
</feature>
<feature type="domain" description="Trimeric autotransporter adhesin YadA-like head" evidence="13">
    <location>
        <begin position="405"/>
        <end position="431"/>
    </location>
</feature>
<comment type="caution">
    <text evidence="16">The sequence shown here is derived from an EMBL/GenBank/DDBJ whole genome shotgun (WGS) entry which is preliminary data.</text>
</comment>
<evidence type="ECO:0000256" key="4">
    <source>
        <dbReference type="ARBA" id="ARBA00022448"/>
    </source>
</evidence>
<feature type="domain" description="Trimeric autotransporter adhesin YadA-like C-terminal membrane anchor" evidence="12">
    <location>
        <begin position="2739"/>
        <end position="2799"/>
    </location>
</feature>
<dbReference type="SUPFAM" id="SSF101967">
    <property type="entry name" value="Adhesin YadA, collagen-binding domain"/>
    <property type="match status" value="7"/>
</dbReference>
<feature type="region of interest" description="Disordered" evidence="11">
    <location>
        <begin position="2609"/>
        <end position="2639"/>
    </location>
</feature>
<evidence type="ECO:0000256" key="1">
    <source>
        <dbReference type="ARBA" id="ARBA00004241"/>
    </source>
</evidence>
<keyword evidence="5" id="KW-1134">Transmembrane beta strand</keyword>
<evidence type="ECO:0000256" key="2">
    <source>
        <dbReference type="ARBA" id="ARBA00004442"/>
    </source>
</evidence>
<evidence type="ECO:0000256" key="3">
    <source>
        <dbReference type="ARBA" id="ARBA00005848"/>
    </source>
</evidence>
<dbReference type="GO" id="GO:0009279">
    <property type="term" value="C:cell outer membrane"/>
    <property type="evidence" value="ECO:0007669"/>
    <property type="project" value="UniProtKB-SubCell"/>
</dbReference>
<dbReference type="Gene3D" id="2.150.10.10">
    <property type="entry name" value="Serralysin-like metalloprotease, C-terminal"/>
    <property type="match status" value="6"/>
</dbReference>
<dbReference type="InterPro" id="IPR008635">
    <property type="entry name" value="Coiled_stalk_dom"/>
</dbReference>
<comment type="similarity">
    <text evidence="3">Belongs to the autotransporter-2 (AT-2) (TC 1.B.40) family.</text>
</comment>
<dbReference type="GO" id="GO:0009986">
    <property type="term" value="C:cell surface"/>
    <property type="evidence" value="ECO:0007669"/>
    <property type="project" value="UniProtKB-SubCell"/>
</dbReference>
<dbReference type="InterPro" id="IPR008640">
    <property type="entry name" value="Adhesin_Head_dom"/>
</dbReference>